<feature type="compositionally biased region" description="Polar residues" evidence="1">
    <location>
        <begin position="496"/>
        <end position="514"/>
    </location>
</feature>
<feature type="compositionally biased region" description="Acidic residues" evidence="1">
    <location>
        <begin position="115"/>
        <end position="132"/>
    </location>
</feature>
<evidence type="ECO:0000256" key="2">
    <source>
        <dbReference type="SAM" id="Phobius"/>
    </source>
</evidence>
<keyword evidence="2" id="KW-0472">Membrane</keyword>
<dbReference type="AlphaFoldDB" id="A0A2A9MBX8"/>
<feature type="region of interest" description="Disordered" evidence="1">
    <location>
        <begin position="451"/>
        <end position="585"/>
    </location>
</feature>
<feature type="compositionally biased region" description="Polar residues" evidence="1">
    <location>
        <begin position="551"/>
        <end position="562"/>
    </location>
</feature>
<evidence type="ECO:0008006" key="6">
    <source>
        <dbReference type="Google" id="ProtNLM"/>
    </source>
</evidence>
<feature type="compositionally biased region" description="Polar residues" evidence="1">
    <location>
        <begin position="72"/>
        <end position="86"/>
    </location>
</feature>
<dbReference type="RefSeq" id="XP_029216909.1">
    <property type="nucleotide sequence ID" value="XM_029360242.1"/>
</dbReference>
<feature type="region of interest" description="Disordered" evidence="1">
    <location>
        <begin position="334"/>
        <end position="425"/>
    </location>
</feature>
<feature type="compositionally biased region" description="Basic and acidic residues" evidence="1">
    <location>
        <begin position="374"/>
        <end position="384"/>
    </location>
</feature>
<feature type="compositionally biased region" description="Basic and acidic residues" evidence="1">
    <location>
        <begin position="357"/>
        <end position="366"/>
    </location>
</feature>
<proteinExistence type="predicted"/>
<feature type="region of interest" description="Disordered" evidence="1">
    <location>
        <begin position="233"/>
        <end position="290"/>
    </location>
</feature>
<evidence type="ECO:0000256" key="1">
    <source>
        <dbReference type="SAM" id="MobiDB-lite"/>
    </source>
</evidence>
<organism evidence="4 5">
    <name type="scientific">Besnoitia besnoiti</name>
    <name type="common">Apicomplexan protozoan</name>
    <dbReference type="NCBI Taxonomy" id="94643"/>
    <lineage>
        <taxon>Eukaryota</taxon>
        <taxon>Sar</taxon>
        <taxon>Alveolata</taxon>
        <taxon>Apicomplexa</taxon>
        <taxon>Conoidasida</taxon>
        <taxon>Coccidia</taxon>
        <taxon>Eucoccidiorida</taxon>
        <taxon>Eimeriorina</taxon>
        <taxon>Sarcocystidae</taxon>
        <taxon>Besnoitia</taxon>
    </lineage>
</organism>
<reference evidence="4 5" key="1">
    <citation type="submission" date="2017-09" db="EMBL/GenBank/DDBJ databases">
        <title>Genome sequencing of Besnoitia besnoiti strain Bb-Ger1.</title>
        <authorList>
            <person name="Schares G."/>
            <person name="Venepally P."/>
            <person name="Lorenzi H.A."/>
        </authorList>
    </citation>
    <scope>NUCLEOTIDE SEQUENCE [LARGE SCALE GENOMIC DNA]</scope>
    <source>
        <strain evidence="4 5">Bb-Ger1</strain>
    </source>
</reference>
<feature type="chain" id="PRO_5012247798" description="Transmembrane protein" evidence="3">
    <location>
        <begin position="21"/>
        <end position="617"/>
    </location>
</feature>
<keyword evidence="2" id="KW-1133">Transmembrane helix</keyword>
<sequence>MSALASTLFVIACLVPDCGGSGAHGGENDFVISFPSLEEEQAQSHALQQTWSEPAVFHPPVVQTVTERQHSAPGTTEESEAGNQFETPEPEEIPLSEEGRVLESEPTLQTTTLEGETDDSAENLDVPPEEEAAEKLYEDPDSPEEEPAKLAENLEPFQDLPETVDELTEALENPEDLITALKLSDQFNEAPYEPEEFNEVSKGAEVFNQVPVEADDFADLLKQLALDGDEVDPFSAEYGPYSADVAGTQPEADERVEEATQTRPEASPADFEAPADETDTTDLEGDGMYPLFRDYPEEAEAVKHQEVVGSALREVDDYAKAFLNEAPADLLEALEVGAQAERDEKRHAEEVLGPEGGGDHADDHGDAGNSSSADADREEPKDVRTTAGVEQVATAEGGETDGDVTVVRVPEGALEHQDSEDRLVADDSTSWAGNLEDALRFLAHISRTHEFLAASGSPASYDLEDRGPREEDRDRSGAFEDEGSPEYDREEPIDSFQAQGLRSEVSRGSKQAQNAEGMGSGWSIAEEAYEPTTAAVTREGGRYMAPRSVPASETTMRGQSGSAPAEDGESSSPQVQRRSLVSKRRTARKVVALLAAALSVVAGAAGYYYAKARRRND</sequence>
<keyword evidence="3" id="KW-0732">Signal</keyword>
<comment type="caution">
    <text evidence="4">The sequence shown here is derived from an EMBL/GenBank/DDBJ whole genome shotgun (WGS) entry which is preliminary data.</text>
</comment>
<dbReference type="VEuPathDB" id="ToxoDB:BESB_015130"/>
<evidence type="ECO:0000313" key="4">
    <source>
        <dbReference type="EMBL" id="PFH32900.1"/>
    </source>
</evidence>
<keyword evidence="5" id="KW-1185">Reference proteome</keyword>
<feature type="compositionally biased region" description="Basic and acidic residues" evidence="1">
    <location>
        <begin position="413"/>
        <end position="425"/>
    </location>
</feature>
<evidence type="ECO:0000313" key="5">
    <source>
        <dbReference type="Proteomes" id="UP000224006"/>
    </source>
</evidence>
<name>A0A2A9MBX8_BESBE</name>
<gene>
    <name evidence="4" type="ORF">BESB_015130</name>
</gene>
<feature type="signal peptide" evidence="3">
    <location>
        <begin position="1"/>
        <end position="20"/>
    </location>
</feature>
<feature type="compositionally biased region" description="Basic and acidic residues" evidence="1">
    <location>
        <begin position="463"/>
        <end position="478"/>
    </location>
</feature>
<feature type="compositionally biased region" description="Basic and acidic residues" evidence="1">
    <location>
        <begin position="340"/>
        <end position="350"/>
    </location>
</feature>
<feature type="region of interest" description="Disordered" evidence="1">
    <location>
        <begin position="65"/>
        <end position="148"/>
    </location>
</feature>
<evidence type="ECO:0000256" key="3">
    <source>
        <dbReference type="SAM" id="SignalP"/>
    </source>
</evidence>
<dbReference type="KEGG" id="bbes:BESB_015130"/>
<dbReference type="GeneID" id="40306574"/>
<dbReference type="Proteomes" id="UP000224006">
    <property type="component" value="Chromosome IX"/>
</dbReference>
<keyword evidence="2" id="KW-0812">Transmembrane</keyword>
<feature type="transmembrane region" description="Helical" evidence="2">
    <location>
        <begin position="590"/>
        <end position="610"/>
    </location>
</feature>
<feature type="compositionally biased region" description="Acidic residues" evidence="1">
    <location>
        <begin position="273"/>
        <end position="285"/>
    </location>
</feature>
<dbReference type="EMBL" id="NWUJ01000010">
    <property type="protein sequence ID" value="PFH32900.1"/>
    <property type="molecule type" value="Genomic_DNA"/>
</dbReference>
<feature type="compositionally biased region" description="Polar residues" evidence="1">
    <location>
        <begin position="570"/>
        <end position="579"/>
    </location>
</feature>
<dbReference type="STRING" id="94643.A0A2A9MBX8"/>
<protein>
    <recommendedName>
        <fullName evidence="6">Transmembrane protein</fullName>
    </recommendedName>
</protein>
<accession>A0A2A9MBX8</accession>